<name>A0A9P0BCH3_BRAAE</name>
<proteinExistence type="predicted"/>
<dbReference type="SMART" id="SM00595">
    <property type="entry name" value="MADF"/>
    <property type="match status" value="1"/>
</dbReference>
<evidence type="ECO:0000313" key="2">
    <source>
        <dbReference type="EMBL" id="CAH0559891.1"/>
    </source>
</evidence>
<organism evidence="2 3">
    <name type="scientific">Brassicogethes aeneus</name>
    <name type="common">Rape pollen beetle</name>
    <name type="synonym">Meligethes aeneus</name>
    <dbReference type="NCBI Taxonomy" id="1431903"/>
    <lineage>
        <taxon>Eukaryota</taxon>
        <taxon>Metazoa</taxon>
        <taxon>Ecdysozoa</taxon>
        <taxon>Arthropoda</taxon>
        <taxon>Hexapoda</taxon>
        <taxon>Insecta</taxon>
        <taxon>Pterygota</taxon>
        <taxon>Neoptera</taxon>
        <taxon>Endopterygota</taxon>
        <taxon>Coleoptera</taxon>
        <taxon>Polyphaga</taxon>
        <taxon>Cucujiformia</taxon>
        <taxon>Nitidulidae</taxon>
        <taxon>Meligethinae</taxon>
        <taxon>Brassicogethes</taxon>
    </lineage>
</organism>
<dbReference type="OrthoDB" id="6617753at2759"/>
<evidence type="ECO:0000313" key="3">
    <source>
        <dbReference type="Proteomes" id="UP001154078"/>
    </source>
</evidence>
<evidence type="ECO:0000259" key="1">
    <source>
        <dbReference type="PROSITE" id="PS51029"/>
    </source>
</evidence>
<dbReference type="AlphaFoldDB" id="A0A9P0BCH3"/>
<accession>A0A9P0BCH3</accession>
<dbReference type="PANTHER" id="PTHR21505">
    <property type="entry name" value="MADF DOMAIN-CONTAINING PROTEIN-RELATED"/>
    <property type="match status" value="1"/>
</dbReference>
<dbReference type="PROSITE" id="PS51029">
    <property type="entry name" value="MADF"/>
    <property type="match status" value="1"/>
</dbReference>
<dbReference type="InterPro" id="IPR006578">
    <property type="entry name" value="MADF-dom"/>
</dbReference>
<protein>
    <recommendedName>
        <fullName evidence="1">MADF domain-containing protein</fullName>
    </recommendedName>
</protein>
<dbReference type="Proteomes" id="UP001154078">
    <property type="component" value="Chromosome 7"/>
</dbReference>
<gene>
    <name evidence="2" type="ORF">MELIAE_LOCUS9764</name>
</gene>
<dbReference type="EMBL" id="OV121138">
    <property type="protein sequence ID" value="CAH0559891.1"/>
    <property type="molecule type" value="Genomic_DNA"/>
</dbReference>
<feature type="domain" description="MADF" evidence="1">
    <location>
        <begin position="14"/>
        <end position="109"/>
    </location>
</feature>
<dbReference type="Pfam" id="PF10545">
    <property type="entry name" value="MADF_DNA_bdg"/>
    <property type="match status" value="1"/>
</dbReference>
<reference evidence="2" key="1">
    <citation type="submission" date="2021-12" db="EMBL/GenBank/DDBJ databases">
        <authorList>
            <person name="King R."/>
        </authorList>
    </citation>
    <scope>NUCLEOTIDE SEQUENCE</scope>
</reference>
<sequence>MADIRHVTKEVLAEFIEIYRSHPALWKVKSKEYVNRNLKNLGYDALVEFYQKIDPNADRNLVSRKIQSMRGSFRKELKKFERSCASGDDQYVPSLWYFDLLMFTREDEMSTESFDYMANSPSSPEETSTSEVIVNLDENSTENSQMFVCSEEQPRAVPRKEKKKVKRNEMDFKTPAKRAKIKVTPHEMQQQSSTDALKNCGEESDSTTFGKFVAIKHAKLNETQKMYAESLIMKILHKAALNKLTEDTSILEPRP</sequence>
<keyword evidence="3" id="KW-1185">Reference proteome</keyword>
<dbReference type="PANTHER" id="PTHR21505:SF8">
    <property type="entry name" value="DPT-YFP REPRESSOR BY OVEREXPRESSION, ISOFORM D-RELATED"/>
    <property type="match status" value="1"/>
</dbReference>